<dbReference type="HOGENOM" id="CLU_019722_1_0_1"/>
<keyword evidence="8" id="KW-1185">Reference proteome</keyword>
<proteinExistence type="inferred from homology"/>
<organism evidence="7 8">
    <name type="scientific">Latimeria chalumnae</name>
    <name type="common">Coelacanth</name>
    <dbReference type="NCBI Taxonomy" id="7897"/>
    <lineage>
        <taxon>Eukaryota</taxon>
        <taxon>Metazoa</taxon>
        <taxon>Chordata</taxon>
        <taxon>Craniata</taxon>
        <taxon>Vertebrata</taxon>
        <taxon>Euteleostomi</taxon>
        <taxon>Coelacanthiformes</taxon>
        <taxon>Coelacanthidae</taxon>
        <taxon>Latimeria</taxon>
    </lineage>
</organism>
<sequence>MWLYFLSSVLLVFILFSVYYYKTRITLSPNPFATDVRRPPEPMVTDRTVRNKVLKQASGFTIGKVPENLDAIVIGSGIGGSLAALLAKAGKKVLMLEQHDQAGGCCHTFIDKGFEFDTGLHYVGEMHEFSPLQIALDQITDGQLQWANMENNFDTLILGDKKTGCRYRFYSGKPKYVESLKSQFPYEKEATDKFFKLVKGPEIQIQWLAITIKMIPFSLVRFLIRTGLIYKCTDIFKLAGQSVAEVVNELTENKDLRAVLCYIFLSYGVGPRDASFALHALLVHHFIRGAYYPRGGASEIAFHIIPVIQRAGGKVLVRAPIKHIPVNKAGEAYGVIVRKGEEDISIFAPMVISDAGIFNTFEGFSLRKELQLLVTAIQHQLSMIQHGIGSFNVFVGLNGTSEELGLKAENFWIYPDNEIDSLMDKVVSFAQDELLQGVPMIFISFPSAKDPTWNDRYPGKSTMIIVSVACYEWFEEWKDEKVMHRGSRYDDLKMTITSKMIEQALELFPQLEGKV</sequence>
<evidence type="ECO:0000313" key="7">
    <source>
        <dbReference type="Ensembl" id="ENSLACP00000014571.1"/>
    </source>
</evidence>
<evidence type="ECO:0000256" key="2">
    <source>
        <dbReference type="ARBA" id="ARBA00022630"/>
    </source>
</evidence>
<keyword evidence="6" id="KW-0520">NAD</keyword>
<dbReference type="eggNOG" id="KOG4254">
    <property type="taxonomic scope" value="Eukaryota"/>
</dbReference>
<dbReference type="EMBL" id="AFYH01139838">
    <property type="status" value="NOT_ANNOTATED_CDS"/>
    <property type="molecule type" value="Genomic_DNA"/>
</dbReference>
<evidence type="ECO:0000256" key="1">
    <source>
        <dbReference type="ARBA" id="ARBA00005855"/>
    </source>
</evidence>
<dbReference type="PANTHER" id="PTHR46091">
    <property type="entry name" value="BLR7054 PROTEIN"/>
    <property type="match status" value="1"/>
</dbReference>
<keyword evidence="5" id="KW-0521">NADP</keyword>
<keyword evidence="4" id="KW-0274">FAD</keyword>
<comment type="similarity">
    <text evidence="1">Belongs to the carotenoid/retinoid oxidoreductase family. CrtISO subfamily.</text>
</comment>
<dbReference type="InParanoid" id="H3AY50"/>
<reference evidence="7" key="2">
    <citation type="submission" date="2025-08" db="UniProtKB">
        <authorList>
            <consortium name="Ensembl"/>
        </authorList>
    </citation>
    <scope>IDENTIFICATION</scope>
</reference>
<dbReference type="InterPro" id="IPR052206">
    <property type="entry name" value="Retinol_saturase"/>
</dbReference>
<protein>
    <submittedName>
        <fullName evidence="7">Retinol saturase, tandem duplicate 2</fullName>
    </submittedName>
</protein>
<dbReference type="STRING" id="7897.ENSLACP00000014571"/>
<evidence type="ECO:0000256" key="4">
    <source>
        <dbReference type="ARBA" id="ARBA00022827"/>
    </source>
</evidence>
<evidence type="ECO:0000313" key="8">
    <source>
        <dbReference type="Proteomes" id="UP000008672"/>
    </source>
</evidence>
<keyword evidence="2" id="KW-0285">Flavoprotein</keyword>
<keyword evidence="3" id="KW-0732">Signal</keyword>
<dbReference type="EMBL" id="AFYH01139837">
    <property type="status" value="NOT_ANNOTATED_CDS"/>
    <property type="molecule type" value="Genomic_DNA"/>
</dbReference>
<reference evidence="7" key="3">
    <citation type="submission" date="2025-09" db="UniProtKB">
        <authorList>
            <consortium name="Ensembl"/>
        </authorList>
    </citation>
    <scope>IDENTIFICATION</scope>
</reference>
<dbReference type="GeneTree" id="ENSGT00390000017613"/>
<dbReference type="AlphaFoldDB" id="H3AY50"/>
<dbReference type="FunCoup" id="H3AY50">
    <property type="interactions" value="489"/>
</dbReference>
<evidence type="ECO:0000256" key="5">
    <source>
        <dbReference type="ARBA" id="ARBA00022857"/>
    </source>
</evidence>
<dbReference type="Pfam" id="PF13450">
    <property type="entry name" value="NAD_binding_8"/>
    <property type="match status" value="1"/>
</dbReference>
<dbReference type="OMA" id="AFMFADW"/>
<evidence type="ECO:0000256" key="6">
    <source>
        <dbReference type="ARBA" id="ARBA00023027"/>
    </source>
</evidence>
<dbReference type="Proteomes" id="UP000008672">
    <property type="component" value="Unassembled WGS sequence"/>
</dbReference>
<dbReference type="PANTHER" id="PTHR46091:SF3">
    <property type="entry name" value="AMINE OXIDASE DOMAIN-CONTAINING PROTEIN"/>
    <property type="match status" value="1"/>
</dbReference>
<accession>H3AY50</accession>
<dbReference type="Gene3D" id="3.50.50.60">
    <property type="entry name" value="FAD/NAD(P)-binding domain"/>
    <property type="match status" value="2"/>
</dbReference>
<dbReference type="InterPro" id="IPR036188">
    <property type="entry name" value="FAD/NAD-bd_sf"/>
</dbReference>
<dbReference type="SUPFAM" id="SSF51905">
    <property type="entry name" value="FAD/NAD(P)-binding domain"/>
    <property type="match status" value="1"/>
</dbReference>
<reference evidence="8" key="1">
    <citation type="submission" date="2011-08" db="EMBL/GenBank/DDBJ databases">
        <title>The draft genome of Latimeria chalumnae.</title>
        <authorList>
            <person name="Di Palma F."/>
            <person name="Alfoldi J."/>
            <person name="Johnson J."/>
            <person name="Berlin A."/>
            <person name="Gnerre S."/>
            <person name="Jaffe D."/>
            <person name="MacCallum I."/>
            <person name="Young S."/>
            <person name="Walker B.J."/>
            <person name="Lander E."/>
            <person name="Lindblad-Toh K."/>
        </authorList>
    </citation>
    <scope>NUCLEOTIDE SEQUENCE [LARGE SCALE GENOMIC DNA]</scope>
    <source>
        <strain evidence="8">Wild caught</strain>
    </source>
</reference>
<name>H3AY50_LATCH</name>
<evidence type="ECO:0000256" key="3">
    <source>
        <dbReference type="ARBA" id="ARBA00022729"/>
    </source>
</evidence>
<dbReference type="Ensembl" id="ENSLACT00000014671.1">
    <property type="protein sequence ID" value="ENSLACP00000014571.1"/>
    <property type="gene ID" value="ENSLACG00000012825.1"/>
</dbReference>